<feature type="non-terminal residue" evidence="1">
    <location>
        <position position="109"/>
    </location>
</feature>
<accession>A0A0B2VYY2</accession>
<gene>
    <name evidence="1" type="ORF">Tcan_00863</name>
</gene>
<evidence type="ECO:0000313" key="2">
    <source>
        <dbReference type="Proteomes" id="UP000031036"/>
    </source>
</evidence>
<name>A0A0B2VYY2_TOXCA</name>
<keyword evidence="2" id="KW-1185">Reference proteome</keyword>
<comment type="caution">
    <text evidence="1">The sequence shown here is derived from an EMBL/GenBank/DDBJ whole genome shotgun (WGS) entry which is preliminary data.</text>
</comment>
<dbReference type="EMBL" id="JPKZ01000516">
    <property type="protein sequence ID" value="KHN86853.1"/>
    <property type="molecule type" value="Genomic_DNA"/>
</dbReference>
<dbReference type="Proteomes" id="UP000031036">
    <property type="component" value="Unassembled WGS sequence"/>
</dbReference>
<protein>
    <submittedName>
        <fullName evidence="1">Uncharacterized protein</fullName>
    </submittedName>
</protein>
<reference evidence="1 2" key="1">
    <citation type="submission" date="2014-11" db="EMBL/GenBank/DDBJ databases">
        <title>Genetic blueprint of the zoonotic pathogen Toxocara canis.</title>
        <authorList>
            <person name="Zhu X.-Q."/>
            <person name="Korhonen P.K."/>
            <person name="Cai H."/>
            <person name="Young N.D."/>
            <person name="Nejsum P."/>
            <person name="von Samson-Himmelstjerna G."/>
            <person name="Boag P.R."/>
            <person name="Tan P."/>
            <person name="Li Q."/>
            <person name="Min J."/>
            <person name="Yang Y."/>
            <person name="Wang X."/>
            <person name="Fang X."/>
            <person name="Hall R.S."/>
            <person name="Hofmann A."/>
            <person name="Sternberg P.W."/>
            <person name="Jex A.R."/>
            <person name="Gasser R.B."/>
        </authorList>
    </citation>
    <scope>NUCLEOTIDE SEQUENCE [LARGE SCALE GENOMIC DNA]</scope>
    <source>
        <strain evidence="1">PN_DK_2014</strain>
    </source>
</reference>
<organism evidence="1 2">
    <name type="scientific">Toxocara canis</name>
    <name type="common">Canine roundworm</name>
    <dbReference type="NCBI Taxonomy" id="6265"/>
    <lineage>
        <taxon>Eukaryota</taxon>
        <taxon>Metazoa</taxon>
        <taxon>Ecdysozoa</taxon>
        <taxon>Nematoda</taxon>
        <taxon>Chromadorea</taxon>
        <taxon>Rhabditida</taxon>
        <taxon>Spirurina</taxon>
        <taxon>Ascaridomorpha</taxon>
        <taxon>Ascaridoidea</taxon>
        <taxon>Toxocaridae</taxon>
        <taxon>Toxocara</taxon>
    </lineage>
</organism>
<sequence>MCAKILTRHLLSTVPLKWFKECPNVKRSMVNYNKFFCLTRYQTVVLALDAHCETVVTVRFINEIRNVVAHFPGIFALAFPKLPIYRSKIYILNYFCCMIQSATSPSQQS</sequence>
<proteinExistence type="predicted"/>
<evidence type="ECO:0000313" key="1">
    <source>
        <dbReference type="EMBL" id="KHN86853.1"/>
    </source>
</evidence>
<dbReference type="AlphaFoldDB" id="A0A0B2VYY2"/>